<comment type="caution">
    <text evidence="2">The sequence shown here is derived from an EMBL/GenBank/DDBJ whole genome shotgun (WGS) entry which is preliminary data.</text>
</comment>
<feature type="domain" description="Peptidase M16 C-terminal" evidence="1">
    <location>
        <begin position="185"/>
        <end position="351"/>
    </location>
</feature>
<dbReference type="SUPFAM" id="SSF63411">
    <property type="entry name" value="LuxS/MPP-like metallohydrolase"/>
    <property type="match status" value="2"/>
</dbReference>
<evidence type="ECO:0000259" key="1">
    <source>
        <dbReference type="Pfam" id="PF05193"/>
    </source>
</evidence>
<evidence type="ECO:0000313" key="2">
    <source>
        <dbReference type="EMBL" id="KRK48270.1"/>
    </source>
</evidence>
<dbReference type="InterPro" id="IPR050361">
    <property type="entry name" value="MPP/UQCRC_Complex"/>
</dbReference>
<dbReference type="GO" id="GO:0046872">
    <property type="term" value="F:metal ion binding"/>
    <property type="evidence" value="ECO:0007669"/>
    <property type="project" value="InterPro"/>
</dbReference>
<dbReference type="STRING" id="1302272.FC96_GL002010"/>
<proteinExistence type="predicted"/>
<dbReference type="InterPro" id="IPR011249">
    <property type="entry name" value="Metalloenz_LuxS/M16"/>
</dbReference>
<organism evidence="2 3">
    <name type="scientific">Secundilactobacillus kimchicus JCM 15530</name>
    <dbReference type="NCBI Taxonomy" id="1302272"/>
    <lineage>
        <taxon>Bacteria</taxon>
        <taxon>Bacillati</taxon>
        <taxon>Bacillota</taxon>
        <taxon>Bacilli</taxon>
        <taxon>Lactobacillales</taxon>
        <taxon>Lactobacillaceae</taxon>
        <taxon>Secundilactobacillus</taxon>
    </lineage>
</organism>
<dbReference type="Pfam" id="PF05193">
    <property type="entry name" value="Peptidase_M16_C"/>
    <property type="match status" value="1"/>
</dbReference>
<dbReference type="AlphaFoldDB" id="A0A0R1HN57"/>
<accession>A0A0R1HN57</accession>
<dbReference type="Proteomes" id="UP000050911">
    <property type="component" value="Unassembled WGS sequence"/>
</dbReference>
<gene>
    <name evidence="2" type="ORF">FC96_GL002010</name>
</gene>
<evidence type="ECO:0000313" key="3">
    <source>
        <dbReference type="Proteomes" id="UP000050911"/>
    </source>
</evidence>
<dbReference type="PATRIC" id="fig|1302272.5.peg.2050"/>
<dbReference type="Gene3D" id="3.30.830.10">
    <property type="entry name" value="Metalloenzyme, LuxS/M16 peptidase-like"/>
    <property type="match status" value="2"/>
</dbReference>
<dbReference type="NCBIfam" id="NF047422">
    <property type="entry name" value="YfmF_fam"/>
    <property type="match status" value="1"/>
</dbReference>
<dbReference type="InterPro" id="IPR007863">
    <property type="entry name" value="Peptidase_M16_C"/>
</dbReference>
<reference evidence="2 3" key="1">
    <citation type="journal article" date="2015" name="Genome Announc.">
        <title>Expanding the biotechnology potential of lactobacilli through comparative genomics of 213 strains and associated genera.</title>
        <authorList>
            <person name="Sun Z."/>
            <person name="Harris H.M."/>
            <person name="McCann A."/>
            <person name="Guo C."/>
            <person name="Argimon S."/>
            <person name="Zhang W."/>
            <person name="Yang X."/>
            <person name="Jeffery I.B."/>
            <person name="Cooney J.C."/>
            <person name="Kagawa T.F."/>
            <person name="Liu W."/>
            <person name="Song Y."/>
            <person name="Salvetti E."/>
            <person name="Wrobel A."/>
            <person name="Rasinkangas P."/>
            <person name="Parkhill J."/>
            <person name="Rea M.C."/>
            <person name="O'Sullivan O."/>
            <person name="Ritari J."/>
            <person name="Douillard F.P."/>
            <person name="Paul Ross R."/>
            <person name="Yang R."/>
            <person name="Briner A.E."/>
            <person name="Felis G.E."/>
            <person name="de Vos W.M."/>
            <person name="Barrangou R."/>
            <person name="Klaenhammer T.R."/>
            <person name="Caufield P.W."/>
            <person name="Cui Y."/>
            <person name="Zhang H."/>
            <person name="O'Toole P.W."/>
        </authorList>
    </citation>
    <scope>NUCLEOTIDE SEQUENCE [LARGE SCALE GENOMIC DNA]</scope>
    <source>
        <strain evidence="2 3">JCM 15530</strain>
    </source>
</reference>
<sequence length="423" mass="46271">MQLGKGIGLTVIPTSQFKTVRVAVDFIAPVTVSELSKRILMAQLLETSSQDYPTQTALATALSNMYGASFGVNVFRYGRINGLRFSGNVVDGALLGDPDVLATMFNFMKKVIFRPLVKDDAFESQTFTLQQRNLIAYLKSLDDDKQYHADQQLQNMVFSDLPELATSLYGDAATIATLDGQGLLADYQNLLATNQVQVTVVGDVTEAQIKALMGDWPLPDRTPLKESPIVTRLRQPLIEKTEQQAVAQAKLNLAYQLPIGYRTEQFYAALVFNGLFGGTPISLLFKNVREKNSLAYFASSQFDAFTGMLSVRTGIESHNRQAVEAIIAAQLTAIQNGQFSDELFDQVVASLINGRESRMDSAQALLNQAVLDELVGSHVSTAEWVQQVSAVSKQTVSAVAQQVTQQATYFLEGADDNETAPLS</sequence>
<dbReference type="OrthoDB" id="9762085at2"/>
<name>A0A0R1HN57_9LACO</name>
<dbReference type="PANTHER" id="PTHR11851">
    <property type="entry name" value="METALLOPROTEASE"/>
    <property type="match status" value="1"/>
</dbReference>
<protein>
    <recommendedName>
        <fullName evidence="1">Peptidase M16 C-terminal domain-containing protein</fullName>
    </recommendedName>
</protein>
<dbReference type="EMBL" id="AZCX01000004">
    <property type="protein sequence ID" value="KRK48270.1"/>
    <property type="molecule type" value="Genomic_DNA"/>
</dbReference>
<keyword evidence="3" id="KW-1185">Reference proteome</keyword>
<dbReference type="PANTHER" id="PTHR11851:SF186">
    <property type="entry name" value="INACTIVE METALLOPROTEASE YMFF-RELATED"/>
    <property type="match status" value="1"/>
</dbReference>
<dbReference type="RefSeq" id="WP_056942564.1">
    <property type="nucleotide sequence ID" value="NZ_AZCX01000004.1"/>
</dbReference>